<dbReference type="Pfam" id="PF03403">
    <property type="entry name" value="PAF-AH_p_II"/>
    <property type="match status" value="1"/>
</dbReference>
<dbReference type="SUPFAM" id="SSF53474">
    <property type="entry name" value="alpha/beta-Hydrolases"/>
    <property type="match status" value="1"/>
</dbReference>
<evidence type="ECO:0008006" key="6">
    <source>
        <dbReference type="Google" id="ProtNLM"/>
    </source>
</evidence>
<gene>
    <name evidence="4" type="ORF">GCM10007362_17460</name>
</gene>
<keyword evidence="5" id="KW-1185">Reference proteome</keyword>
<keyword evidence="3" id="KW-0443">Lipid metabolism</keyword>
<dbReference type="RefSeq" id="WP_172242343.1">
    <property type="nucleotide sequence ID" value="NZ_BMDD01000002.1"/>
</dbReference>
<dbReference type="PANTHER" id="PTHR10272">
    <property type="entry name" value="PLATELET-ACTIVATING FACTOR ACETYLHYDROLASE"/>
    <property type="match status" value="1"/>
</dbReference>
<name>A0ABQ1ZU67_9BACL</name>
<evidence type="ECO:0000313" key="4">
    <source>
        <dbReference type="EMBL" id="GGH75940.1"/>
    </source>
</evidence>
<dbReference type="Proteomes" id="UP000605427">
    <property type="component" value="Unassembled WGS sequence"/>
</dbReference>
<evidence type="ECO:0000313" key="5">
    <source>
        <dbReference type="Proteomes" id="UP000605427"/>
    </source>
</evidence>
<dbReference type="Gene3D" id="3.40.50.1820">
    <property type="entry name" value="alpha/beta hydrolase"/>
    <property type="match status" value="1"/>
</dbReference>
<dbReference type="PANTHER" id="PTHR10272:SF0">
    <property type="entry name" value="PLATELET-ACTIVATING FACTOR ACETYLHYDROLASE"/>
    <property type="match status" value="1"/>
</dbReference>
<dbReference type="InterPro" id="IPR029058">
    <property type="entry name" value="AB_hydrolase_fold"/>
</dbReference>
<organism evidence="4 5">
    <name type="scientific">Saccharibacillus endophyticus</name>
    <dbReference type="NCBI Taxonomy" id="2060666"/>
    <lineage>
        <taxon>Bacteria</taxon>
        <taxon>Bacillati</taxon>
        <taxon>Bacillota</taxon>
        <taxon>Bacilli</taxon>
        <taxon>Bacillales</taxon>
        <taxon>Paenibacillaceae</taxon>
        <taxon>Saccharibacillus</taxon>
    </lineage>
</organism>
<accession>A0ABQ1ZU67</accession>
<comment type="caution">
    <text evidence="4">The sequence shown here is derived from an EMBL/GenBank/DDBJ whole genome shotgun (WGS) entry which is preliminary data.</text>
</comment>
<keyword evidence="1" id="KW-0378">Hydrolase</keyword>
<dbReference type="EMBL" id="BMDD01000002">
    <property type="protein sequence ID" value="GGH75940.1"/>
    <property type="molecule type" value="Genomic_DNA"/>
</dbReference>
<protein>
    <recommendedName>
        <fullName evidence="6">1-alkyl-2-acetylglycerophosphocholine esterase</fullName>
    </recommendedName>
</protein>
<reference evidence="5" key="1">
    <citation type="journal article" date="2019" name="Int. J. Syst. Evol. Microbiol.">
        <title>The Global Catalogue of Microorganisms (GCM) 10K type strain sequencing project: providing services to taxonomists for standard genome sequencing and annotation.</title>
        <authorList>
            <consortium name="The Broad Institute Genomics Platform"/>
            <consortium name="The Broad Institute Genome Sequencing Center for Infectious Disease"/>
            <person name="Wu L."/>
            <person name="Ma J."/>
        </authorList>
    </citation>
    <scope>NUCLEOTIDE SEQUENCE [LARGE SCALE GENOMIC DNA]</scope>
    <source>
        <strain evidence="5">CCM 8702</strain>
    </source>
</reference>
<proteinExistence type="predicted"/>
<sequence length="401" mass="45958">MLRKNKQFPEPPGEYIVGLNEMSFTDPARQGLFDFAPDEFREVPILIFYPSDDAQNREPSLYSFKEEAESFKKASKGIVSANNRFMPIPAYRDLPISENQERYPVVFFNHGYSGHMMQNVVLCCDLASRGYIVVSVGHPYEAGAIRYPDGRIVMADEAIGNEFKHTMARNQPTFKTMKKRSYSDEEIRPAAANFFENFKSTKVWNHIRIWADDNMFIADMLEKLNEQSSGSPFAGKLDLELGFGITGHSYGGCTASQVCLDDARFACGVNIDAPTYGDYWDRDLQKPFMILGSELMDLLARPNFLANSNDAYLIIVESTQHMDFTDMIFYAPQLKLLKLLGKRDKTLLRDVLSSYHLAFFERYLRRKENADMDNLKFEGVRVRSKKAMNPSRNHPPLFHET</sequence>
<evidence type="ECO:0000256" key="1">
    <source>
        <dbReference type="ARBA" id="ARBA00022801"/>
    </source>
</evidence>
<evidence type="ECO:0000256" key="3">
    <source>
        <dbReference type="ARBA" id="ARBA00023098"/>
    </source>
</evidence>
<evidence type="ECO:0000256" key="2">
    <source>
        <dbReference type="ARBA" id="ARBA00022963"/>
    </source>
</evidence>
<keyword evidence="2" id="KW-0442">Lipid degradation</keyword>